<dbReference type="Pfam" id="PF00078">
    <property type="entry name" value="RVT_1"/>
    <property type="match status" value="1"/>
</dbReference>
<comment type="caution">
    <text evidence="2">The sequence shown here is derived from an EMBL/GenBank/DDBJ whole genome shotgun (WGS) entry which is preliminary data.</text>
</comment>
<organism evidence="2 3">
    <name type="scientific">Allacma fusca</name>
    <dbReference type="NCBI Taxonomy" id="39272"/>
    <lineage>
        <taxon>Eukaryota</taxon>
        <taxon>Metazoa</taxon>
        <taxon>Ecdysozoa</taxon>
        <taxon>Arthropoda</taxon>
        <taxon>Hexapoda</taxon>
        <taxon>Collembola</taxon>
        <taxon>Symphypleona</taxon>
        <taxon>Sminthuridae</taxon>
        <taxon>Allacma</taxon>
    </lineage>
</organism>
<proteinExistence type="predicted"/>
<feature type="non-terminal residue" evidence="2">
    <location>
        <position position="1"/>
    </location>
</feature>
<evidence type="ECO:0000313" key="3">
    <source>
        <dbReference type="Proteomes" id="UP000708208"/>
    </source>
</evidence>
<keyword evidence="3" id="KW-1185">Reference proteome</keyword>
<dbReference type="AlphaFoldDB" id="A0A8J2JHR2"/>
<protein>
    <recommendedName>
        <fullName evidence="1">Reverse transcriptase domain-containing protein</fullName>
    </recommendedName>
</protein>
<feature type="domain" description="Reverse transcriptase" evidence="1">
    <location>
        <begin position="125"/>
        <end position="317"/>
    </location>
</feature>
<dbReference type="Proteomes" id="UP000708208">
    <property type="component" value="Unassembled WGS sequence"/>
</dbReference>
<dbReference type="PANTHER" id="PTHR19446">
    <property type="entry name" value="REVERSE TRANSCRIPTASES"/>
    <property type="match status" value="1"/>
</dbReference>
<reference evidence="2" key="1">
    <citation type="submission" date="2021-06" db="EMBL/GenBank/DDBJ databases">
        <authorList>
            <person name="Hodson N. C."/>
            <person name="Mongue J. A."/>
            <person name="Jaron S. K."/>
        </authorList>
    </citation>
    <scope>NUCLEOTIDE SEQUENCE</scope>
</reference>
<dbReference type="PROSITE" id="PS50878">
    <property type="entry name" value="RT_POL"/>
    <property type="match status" value="1"/>
</dbReference>
<dbReference type="InterPro" id="IPR000477">
    <property type="entry name" value="RT_dom"/>
</dbReference>
<gene>
    <name evidence="2" type="ORF">AFUS01_LOCUS7755</name>
</gene>
<evidence type="ECO:0000259" key="1">
    <source>
        <dbReference type="PROSITE" id="PS50878"/>
    </source>
</evidence>
<accession>A0A8J2JHR2</accession>
<sequence>MIGEILETTKSTKTIRKSLTMGKNWTPCLLNETGTKTYDRLKINEVATKFYSGLYNGNPSYAQSLKTLENQRLEEKVPPFIREEIDLVIKKLKYGKAADPNGITNEQIKYGGEKLRENLLILFNKILEKQQTPSSWKNSNIILIFKKGDRKKIENYRPISISNTIGKIFSSVLNNRLKNILESQQPMEQAGFRKGFSTTDHLHVLNHIIEKSNEYQLEIYLLFIDYIKAFDSLEHEFMIDALINQGVPIMYVKMIIELYSELKARIITEMEGEYFDVGKGVKQGDPLSSLLFISSLEEIFRKLNWEKKGIVIDGSYL</sequence>
<feature type="non-terminal residue" evidence="2">
    <location>
        <position position="317"/>
    </location>
</feature>
<dbReference type="EMBL" id="CAJVCH010052848">
    <property type="protein sequence ID" value="CAG7718362.1"/>
    <property type="molecule type" value="Genomic_DNA"/>
</dbReference>
<dbReference type="CDD" id="cd01650">
    <property type="entry name" value="RT_nLTR_like"/>
    <property type="match status" value="1"/>
</dbReference>
<dbReference type="OrthoDB" id="410104at2759"/>
<evidence type="ECO:0000313" key="2">
    <source>
        <dbReference type="EMBL" id="CAG7718362.1"/>
    </source>
</evidence>
<name>A0A8J2JHR2_9HEXA</name>